<name>A0AA37SPX8_9BACT</name>
<evidence type="ECO:0000313" key="2">
    <source>
        <dbReference type="Proteomes" id="UP001156666"/>
    </source>
</evidence>
<evidence type="ECO:0000313" key="1">
    <source>
        <dbReference type="EMBL" id="GLR16716.1"/>
    </source>
</evidence>
<proteinExistence type="predicted"/>
<reference evidence="1" key="2">
    <citation type="submission" date="2023-01" db="EMBL/GenBank/DDBJ databases">
        <title>Draft genome sequence of Portibacter lacus strain NBRC 108769.</title>
        <authorList>
            <person name="Sun Q."/>
            <person name="Mori K."/>
        </authorList>
    </citation>
    <scope>NUCLEOTIDE SEQUENCE</scope>
    <source>
        <strain evidence="1">NBRC 108769</strain>
    </source>
</reference>
<keyword evidence="2" id="KW-1185">Reference proteome</keyword>
<reference evidence="1" key="1">
    <citation type="journal article" date="2014" name="Int. J. Syst. Evol. Microbiol.">
        <title>Complete genome sequence of Corynebacterium casei LMG S-19264T (=DSM 44701T), isolated from a smear-ripened cheese.</title>
        <authorList>
            <consortium name="US DOE Joint Genome Institute (JGI-PGF)"/>
            <person name="Walter F."/>
            <person name="Albersmeier A."/>
            <person name="Kalinowski J."/>
            <person name="Ruckert C."/>
        </authorList>
    </citation>
    <scope>NUCLEOTIDE SEQUENCE</scope>
    <source>
        <strain evidence="1">NBRC 108769</strain>
    </source>
</reference>
<comment type="caution">
    <text evidence="1">The sequence shown here is derived from an EMBL/GenBank/DDBJ whole genome shotgun (WGS) entry which is preliminary data.</text>
</comment>
<dbReference type="InterPro" id="IPR045538">
    <property type="entry name" value="CIS_TMP"/>
</dbReference>
<organism evidence="1 2">
    <name type="scientific">Portibacter lacus</name>
    <dbReference type="NCBI Taxonomy" id="1099794"/>
    <lineage>
        <taxon>Bacteria</taxon>
        <taxon>Pseudomonadati</taxon>
        <taxon>Bacteroidota</taxon>
        <taxon>Saprospiria</taxon>
        <taxon>Saprospirales</taxon>
        <taxon>Haliscomenobacteraceae</taxon>
        <taxon>Portibacter</taxon>
    </lineage>
</organism>
<sequence length="874" mass="100583">MASKEKLTIHKLVFNIQVADKDAFKHFADRFSKLCNRTLPNRLDKILEKHKIPNGRLIIKKLNIDLGEIPQHSFEKVIADAITKEFDKYLKKYIAEITEQITTAKFSTSAGGRITVNTSLFDFESEIYINRSVDISRQIQDPAILDKSYIPAILEKKPKAQKQLLKPPSVDAIPEDITSLIEAINQAGKKVTPKDPGAETTSKALVQDETVSIKTSTETKQIVPTTRALTKAIKQADEKQIVALLQAQSTIPADKKLKAIQFLKEIPADLPPKTLTDLEKVFLYHIRYGRLPSNIKYELGMQMLDILNINQLDVRFFEDLKKHIDRDERAKERLIRLTDKANKASLIKKQILKTRELEQFDPRIPKSFEDYFTALMLGRDLDTFSPEMRRYNLNDMIRFFYADHPQKLRAIIKFLLVDYPSQESTKDRLHKFFGQIGKSSIVKIIGSYVRKAGYVNKALNNLNKDSERGIKDAHEAVLLAFLLGENPVEKLKDSGFKDLLGKDEDLNIMPRVFLSEEPTYKVEKYENQDLVDYYLRYGTLPHSSSTDVISLDKLSISILMLSGEQIKKIPYFRDRMFEQNLKQTAVGQISMKALEHILEALVPDRAKDVISKFNYFRINIKSGVPESFQKSFLMHYALKSSPRSYLEEMVQYWKKEFGDADEIIKRRWNVNEELGKELNKLLYIKKETLAEQIKVDPEFENYSQDISVKNAGLVIVWPFLKVYFNMLDLLNAKGDFRSKDERARACHLLQYLAVKQSGGEEFYYPLNKILTGYPLDEPLPYEITMTQKEIDVSNALLKNIVKQWNALKGSSVDALRGSFLIRDGIIVPAPNGWLLTVEKKAYDILLDKLPWGIGMIKLSWAPYVLSVEWDRNIM</sequence>
<dbReference type="RefSeq" id="WP_235291094.1">
    <property type="nucleotide sequence ID" value="NZ_BSOH01000007.1"/>
</dbReference>
<dbReference type="EMBL" id="BSOH01000007">
    <property type="protein sequence ID" value="GLR16716.1"/>
    <property type="molecule type" value="Genomic_DNA"/>
</dbReference>
<gene>
    <name evidence="1" type="ORF">GCM10007940_13310</name>
</gene>
<dbReference type="AlphaFoldDB" id="A0AA37SPX8"/>
<accession>A0AA37SPX8</accession>
<protein>
    <submittedName>
        <fullName evidence="1">Uncharacterized protein</fullName>
    </submittedName>
</protein>
<dbReference type="Proteomes" id="UP001156666">
    <property type="component" value="Unassembled WGS sequence"/>
</dbReference>
<dbReference type="Pfam" id="PF19268">
    <property type="entry name" value="CIS_TMP"/>
    <property type="match status" value="2"/>
</dbReference>